<dbReference type="InterPro" id="IPR050209">
    <property type="entry name" value="Rab_GTPases_membrane_traffic"/>
</dbReference>
<dbReference type="FunFam" id="3.40.50.300:FF:001447">
    <property type="entry name" value="Ras-related protein Rab-1B"/>
    <property type="match status" value="1"/>
</dbReference>
<dbReference type="PANTHER" id="PTHR47979">
    <property type="entry name" value="DRAB11-RELATED"/>
    <property type="match status" value="1"/>
</dbReference>
<dbReference type="Pfam" id="PF00071">
    <property type="entry name" value="Ras"/>
    <property type="match status" value="1"/>
</dbReference>
<dbReference type="SUPFAM" id="SSF52540">
    <property type="entry name" value="P-loop containing nucleoside triphosphate hydrolases"/>
    <property type="match status" value="1"/>
</dbReference>
<protein>
    <recommendedName>
        <fullName evidence="3">GTP-binding protein</fullName>
    </recommendedName>
</protein>
<dbReference type="InterPro" id="IPR027417">
    <property type="entry name" value="P-loop_NTPase"/>
</dbReference>
<name>A0A0F9ST91_9ZZZZ</name>
<dbReference type="NCBIfam" id="TIGR00231">
    <property type="entry name" value="small_GTP"/>
    <property type="match status" value="1"/>
</dbReference>
<dbReference type="InterPro" id="IPR005225">
    <property type="entry name" value="Small_GTP-bd"/>
</dbReference>
<evidence type="ECO:0000256" key="1">
    <source>
        <dbReference type="ARBA" id="ARBA00006270"/>
    </source>
</evidence>
<comment type="similarity">
    <text evidence="1">Belongs to the small GTPase superfamily. Rab family.</text>
</comment>
<dbReference type="InterPro" id="IPR001806">
    <property type="entry name" value="Small_GTPase"/>
</dbReference>
<dbReference type="PROSITE" id="PS51421">
    <property type="entry name" value="RAS"/>
    <property type="match status" value="1"/>
</dbReference>
<organism evidence="2">
    <name type="scientific">marine sediment metagenome</name>
    <dbReference type="NCBI Taxonomy" id="412755"/>
    <lineage>
        <taxon>unclassified sequences</taxon>
        <taxon>metagenomes</taxon>
        <taxon>ecological metagenomes</taxon>
    </lineage>
</organism>
<sequence>MRIKKNKIQLEKKSISKRPDYKLKILFIGPEIDEKSELITNFIKSRFNLDYKSTLGVEIFTKNLEFEPGKTALLSIWDIGGEKRFELIRSTFYKGASGALLVFDLTSEKTYEEIKKWLSEIKKFTGKDFPLVLIGNKLDEIEEVGAHIDRDEVIAFARKKGITYIETSPKSKELIENTFLKLTSKIISSSKKK</sequence>
<proteinExistence type="inferred from homology"/>
<dbReference type="CDD" id="cd00154">
    <property type="entry name" value="Rab"/>
    <property type="match status" value="1"/>
</dbReference>
<comment type="caution">
    <text evidence="2">The sequence shown here is derived from an EMBL/GenBank/DDBJ whole genome shotgun (WGS) entry which is preliminary data.</text>
</comment>
<dbReference type="SMART" id="SM00175">
    <property type="entry name" value="RAB"/>
    <property type="match status" value="1"/>
</dbReference>
<dbReference type="PROSITE" id="PS51419">
    <property type="entry name" value="RAB"/>
    <property type="match status" value="1"/>
</dbReference>
<dbReference type="EMBL" id="LAZR01000366">
    <property type="protein sequence ID" value="KKN72230.1"/>
    <property type="molecule type" value="Genomic_DNA"/>
</dbReference>
<reference evidence="2" key="1">
    <citation type="journal article" date="2015" name="Nature">
        <title>Complex archaea that bridge the gap between prokaryotes and eukaryotes.</title>
        <authorList>
            <person name="Spang A."/>
            <person name="Saw J.H."/>
            <person name="Jorgensen S.L."/>
            <person name="Zaremba-Niedzwiedzka K."/>
            <person name="Martijn J."/>
            <person name="Lind A.E."/>
            <person name="van Eijk R."/>
            <person name="Schleper C."/>
            <person name="Guy L."/>
            <person name="Ettema T.J."/>
        </authorList>
    </citation>
    <scope>NUCLEOTIDE SEQUENCE</scope>
</reference>
<dbReference type="PRINTS" id="PR00449">
    <property type="entry name" value="RASTRNSFRMNG"/>
</dbReference>
<dbReference type="GO" id="GO:0003924">
    <property type="term" value="F:GTPase activity"/>
    <property type="evidence" value="ECO:0007669"/>
    <property type="project" value="InterPro"/>
</dbReference>
<accession>A0A0F9ST91</accession>
<evidence type="ECO:0008006" key="3">
    <source>
        <dbReference type="Google" id="ProtNLM"/>
    </source>
</evidence>
<dbReference type="SMART" id="SM00173">
    <property type="entry name" value="RAS"/>
    <property type="match status" value="1"/>
</dbReference>
<gene>
    <name evidence="2" type="ORF">LCGC14_0412840</name>
</gene>
<dbReference type="SMART" id="SM00174">
    <property type="entry name" value="RHO"/>
    <property type="match status" value="1"/>
</dbReference>
<dbReference type="Gene3D" id="3.40.50.300">
    <property type="entry name" value="P-loop containing nucleotide triphosphate hydrolases"/>
    <property type="match status" value="1"/>
</dbReference>
<dbReference type="AlphaFoldDB" id="A0A0F9ST91"/>
<dbReference type="GO" id="GO:0005525">
    <property type="term" value="F:GTP binding"/>
    <property type="evidence" value="ECO:0007669"/>
    <property type="project" value="InterPro"/>
</dbReference>
<evidence type="ECO:0000313" key="2">
    <source>
        <dbReference type="EMBL" id="KKN72230.1"/>
    </source>
</evidence>